<keyword evidence="1" id="KW-1133">Transmembrane helix</keyword>
<dbReference type="Proteomes" id="UP000467201">
    <property type="component" value="Chromosome"/>
</dbReference>
<evidence type="ECO:0000313" key="3">
    <source>
        <dbReference type="Proteomes" id="UP000467201"/>
    </source>
</evidence>
<dbReference type="KEGG" id="mdr:MDOR_22070"/>
<evidence type="ECO:0000256" key="1">
    <source>
        <dbReference type="SAM" id="Phobius"/>
    </source>
</evidence>
<name>A0A7I7VWZ6_9MYCO</name>
<accession>A0A7I7VWZ6</accession>
<gene>
    <name evidence="2" type="ORF">MDOR_22070</name>
</gene>
<feature type="transmembrane region" description="Helical" evidence="1">
    <location>
        <begin position="21"/>
        <end position="44"/>
    </location>
</feature>
<reference evidence="2 3" key="1">
    <citation type="journal article" date="2019" name="Emerg. Microbes Infect.">
        <title>Comprehensive subspecies identification of 175 nontuberculous mycobacteria species based on 7547 genomic profiles.</title>
        <authorList>
            <person name="Matsumoto Y."/>
            <person name="Kinjo T."/>
            <person name="Motooka D."/>
            <person name="Nabeya D."/>
            <person name="Jung N."/>
            <person name="Uechi K."/>
            <person name="Horii T."/>
            <person name="Iida T."/>
            <person name="Fujita J."/>
            <person name="Nakamura S."/>
        </authorList>
    </citation>
    <scope>NUCLEOTIDE SEQUENCE [LARGE SCALE GENOMIC DNA]</scope>
    <source>
        <strain evidence="2 3">JCM 12405</strain>
    </source>
</reference>
<dbReference type="AlphaFoldDB" id="A0A7I7VWZ6"/>
<keyword evidence="1" id="KW-0812">Transmembrane</keyword>
<protein>
    <submittedName>
        <fullName evidence="2">Uncharacterized protein</fullName>
    </submittedName>
</protein>
<evidence type="ECO:0000313" key="2">
    <source>
        <dbReference type="EMBL" id="BBZ08038.1"/>
    </source>
</evidence>
<sequence length="159" mass="17568">MHRQLPCLGVPRRNGSSLLGVGAYFGLYVFWMMPIFGLAILLAVRSRRREEQIVAAKLPGMVAAGLVTPSEATWPASLRTRQQVIAVARRFGGKQAGESVKRFAHQVVELAFVRDRIDRGFGDARVVRLLHEETFALYAARAASPALHTMAGYRAPIRP</sequence>
<keyword evidence="1" id="KW-0472">Membrane</keyword>
<organism evidence="2 3">
    <name type="scientific">Mycolicibacterium doricum</name>
    <dbReference type="NCBI Taxonomy" id="126673"/>
    <lineage>
        <taxon>Bacteria</taxon>
        <taxon>Bacillati</taxon>
        <taxon>Actinomycetota</taxon>
        <taxon>Actinomycetes</taxon>
        <taxon>Mycobacteriales</taxon>
        <taxon>Mycobacteriaceae</taxon>
        <taxon>Mycolicibacterium</taxon>
    </lineage>
</organism>
<proteinExistence type="predicted"/>
<dbReference type="EMBL" id="AP022605">
    <property type="protein sequence ID" value="BBZ08038.1"/>
    <property type="molecule type" value="Genomic_DNA"/>
</dbReference>